<comment type="catalytic activity">
    <reaction evidence="5">
        <text>L-cysteinyl-[protein] + hexadecanoyl-CoA = S-hexadecanoyl-L-cysteinyl-[protein] + CoA</text>
        <dbReference type="Rhea" id="RHEA:36683"/>
        <dbReference type="Rhea" id="RHEA-COMP:10131"/>
        <dbReference type="Rhea" id="RHEA-COMP:11032"/>
        <dbReference type="ChEBI" id="CHEBI:29950"/>
        <dbReference type="ChEBI" id="CHEBI:57287"/>
        <dbReference type="ChEBI" id="CHEBI:57379"/>
        <dbReference type="ChEBI" id="CHEBI:74151"/>
        <dbReference type="EC" id="2.3.1.225"/>
    </reaction>
</comment>
<dbReference type="AlphaFoldDB" id="A0A1I8HBE4"/>
<comment type="subcellular location">
    <subcellularLocation>
        <location evidence="1">Membrane</location>
        <topology evidence="1">Multi-pass membrane protein</topology>
    </subcellularLocation>
</comment>
<keyword evidence="5" id="KW-0012">Acyltransferase</keyword>
<evidence type="ECO:0000313" key="9">
    <source>
        <dbReference type="Proteomes" id="UP000095280"/>
    </source>
</evidence>
<feature type="domain" description="JmjN" evidence="7">
    <location>
        <begin position="432"/>
        <end position="475"/>
    </location>
</feature>
<dbReference type="Gene3D" id="2.60.120.650">
    <property type="entry name" value="Cupin"/>
    <property type="match status" value="1"/>
</dbReference>
<evidence type="ECO:0000256" key="3">
    <source>
        <dbReference type="ARBA" id="ARBA00022989"/>
    </source>
</evidence>
<feature type="transmembrane region" description="Helical" evidence="5">
    <location>
        <begin position="179"/>
        <end position="196"/>
    </location>
</feature>
<organism evidence="9 10">
    <name type="scientific">Macrostomum lignano</name>
    <dbReference type="NCBI Taxonomy" id="282301"/>
    <lineage>
        <taxon>Eukaryota</taxon>
        <taxon>Metazoa</taxon>
        <taxon>Spiralia</taxon>
        <taxon>Lophotrochozoa</taxon>
        <taxon>Platyhelminthes</taxon>
        <taxon>Rhabditophora</taxon>
        <taxon>Macrostomorpha</taxon>
        <taxon>Macrostomida</taxon>
        <taxon>Macrostomidae</taxon>
        <taxon>Macrostomum</taxon>
    </lineage>
</organism>
<dbReference type="PANTHER" id="PTHR10694">
    <property type="entry name" value="LYSINE-SPECIFIC DEMETHYLASE"/>
    <property type="match status" value="1"/>
</dbReference>
<dbReference type="GO" id="GO:0051864">
    <property type="term" value="F:histone H3K36 demethylase activity"/>
    <property type="evidence" value="ECO:0007669"/>
    <property type="project" value="TreeGrafter"/>
</dbReference>
<dbReference type="Pfam" id="PF02375">
    <property type="entry name" value="JmjN"/>
    <property type="match status" value="1"/>
</dbReference>
<dbReference type="Pfam" id="PF02373">
    <property type="entry name" value="JmjC"/>
    <property type="match status" value="1"/>
</dbReference>
<dbReference type="GO" id="GO:0005634">
    <property type="term" value="C:nucleus"/>
    <property type="evidence" value="ECO:0007669"/>
    <property type="project" value="TreeGrafter"/>
</dbReference>
<keyword evidence="9" id="KW-1185">Reference proteome</keyword>
<dbReference type="PROSITE" id="PS50216">
    <property type="entry name" value="DHHC"/>
    <property type="match status" value="1"/>
</dbReference>
<dbReference type="SUPFAM" id="SSF51197">
    <property type="entry name" value="Clavaminate synthase-like"/>
    <property type="match status" value="1"/>
</dbReference>
<evidence type="ECO:0000256" key="1">
    <source>
        <dbReference type="ARBA" id="ARBA00004141"/>
    </source>
</evidence>
<dbReference type="InterPro" id="IPR003347">
    <property type="entry name" value="JmjC_dom"/>
</dbReference>
<evidence type="ECO:0000313" key="10">
    <source>
        <dbReference type="WBParaSite" id="maker-uti_cns_0005210-snap-gene-0.5-mRNA-1"/>
    </source>
</evidence>
<name>A0A1I8HBE4_9PLAT</name>
<dbReference type="InterPro" id="IPR001594">
    <property type="entry name" value="Palmitoyltrfase_DHHC"/>
</dbReference>
<proteinExistence type="inferred from homology"/>
<dbReference type="GO" id="GO:0032454">
    <property type="term" value="F:histone H3K9 demethylase activity"/>
    <property type="evidence" value="ECO:0007669"/>
    <property type="project" value="TreeGrafter"/>
</dbReference>
<evidence type="ECO:0000256" key="4">
    <source>
        <dbReference type="ARBA" id="ARBA00023136"/>
    </source>
</evidence>
<keyword evidence="3 5" id="KW-1133">Transmembrane helix</keyword>
<feature type="transmembrane region" description="Helical" evidence="5">
    <location>
        <begin position="322"/>
        <end position="343"/>
    </location>
</feature>
<reference evidence="10" key="1">
    <citation type="submission" date="2016-11" db="UniProtKB">
        <authorList>
            <consortium name="WormBaseParasite"/>
        </authorList>
    </citation>
    <scope>IDENTIFICATION</scope>
</reference>
<evidence type="ECO:0000256" key="6">
    <source>
        <dbReference type="SAM" id="MobiDB-lite"/>
    </source>
</evidence>
<comment type="similarity">
    <text evidence="5">Belongs to the DHHC palmitoyltransferase family.</text>
</comment>
<keyword evidence="5" id="KW-0808">Transferase</keyword>
<evidence type="ECO:0000256" key="5">
    <source>
        <dbReference type="RuleBase" id="RU079119"/>
    </source>
</evidence>
<sequence length="801" mass="88426">VDAPDIRVFASDIQVDIPDMHPDSPQPAMMSAPASSGAGQPAPETANSAELPPPIGSPASPADTAVSLGDDELSDGEHLLGGGSGQQQPKIIVRTATSRSRRMAAGGAHGLARDAGAASSGCDCGPTCRLIGISRFPPAGLWFVKDVCGVFCAMFTWFLIFYAEYVVLFIVLIPAPSFAFKWINGVIFHVLILLAFSSHCKAMLSDPGAVPIGNATKENILRMGYRDGKDRVIYKCPKCCCIKPERSHHCSVCRRCIRKMDHHCPWVNNCVGETNQKYFVLFTLYICIASFFAIYLTVHYFVLCVGSEWESCASGFSPPATTIFLVFLLVEGVLFGLFTAIMCGEQLHGIINDQTGIENLKRERHSWEKKSRLVSMEAVFGHPFSWRWLSPFSSPNLSNGKHQPYMYSVSSAPSLAAAPSAMSCPPTSAVRIRTYRPTEAEFADFAAYVSDTIEATGGHLAGICKVVPPESWRPRQAGYEDLSRMSIPQPIRQRIVGTDAGAYQLWNETLKSLTLEQYKLLAESDVHRPPARCSSPEQLERKYWASLTLNPPIYGADVSGSVTDADQPLWNMRRLGTLLDSLDQRISGVNTPYLYFGMWKSTFPWHTEDMDLYSINYLHFGAAKHWYAVPPANGRQFERLAEAFFGSYRADCPAFLRHKTSVLSPQLLRRHGVPFDSVVQRQGEFIITFPFGYHCGFNAGFNCAESTNFASRRWIDFGLAARLCRCQPDSVVIDMAAIVRRFGGAAKCDSGSHKRPLPQGRHPAELEAASSSRRCPRQRVGSTDGGDRPAAEAVRSKRRRK</sequence>
<dbReference type="Proteomes" id="UP000095280">
    <property type="component" value="Unplaced"/>
</dbReference>
<dbReference type="GO" id="GO:0000785">
    <property type="term" value="C:chromatin"/>
    <property type="evidence" value="ECO:0007669"/>
    <property type="project" value="TreeGrafter"/>
</dbReference>
<comment type="domain">
    <text evidence="5">The DHHC domain is required for palmitoyltransferase activity.</text>
</comment>
<evidence type="ECO:0000259" key="8">
    <source>
        <dbReference type="PROSITE" id="PS51184"/>
    </source>
</evidence>
<dbReference type="SMART" id="SM00558">
    <property type="entry name" value="JmjC"/>
    <property type="match status" value="1"/>
</dbReference>
<dbReference type="InterPro" id="IPR003349">
    <property type="entry name" value="JmjN"/>
</dbReference>
<accession>A0A1I8HBE4</accession>
<feature type="compositionally biased region" description="Low complexity" evidence="6">
    <location>
        <begin position="26"/>
        <end position="43"/>
    </location>
</feature>
<dbReference type="GO" id="GO:0010468">
    <property type="term" value="P:regulation of gene expression"/>
    <property type="evidence" value="ECO:0007669"/>
    <property type="project" value="TreeGrafter"/>
</dbReference>
<feature type="region of interest" description="Disordered" evidence="6">
    <location>
        <begin position="12"/>
        <end position="91"/>
    </location>
</feature>
<dbReference type="PROSITE" id="PS51184">
    <property type="entry name" value="JMJC"/>
    <property type="match status" value="1"/>
</dbReference>
<dbReference type="EC" id="2.3.1.225" evidence="5"/>
<feature type="transmembrane region" description="Helical" evidence="5">
    <location>
        <begin position="278"/>
        <end position="302"/>
    </location>
</feature>
<dbReference type="PANTHER" id="PTHR10694:SF7">
    <property type="entry name" value="[HISTONE H3]-TRIMETHYL-L-LYSINE(9) DEMETHYLASE"/>
    <property type="match status" value="1"/>
</dbReference>
<dbReference type="GO" id="GO:0016020">
    <property type="term" value="C:membrane"/>
    <property type="evidence" value="ECO:0007669"/>
    <property type="project" value="UniProtKB-SubCell"/>
</dbReference>
<evidence type="ECO:0000256" key="2">
    <source>
        <dbReference type="ARBA" id="ARBA00022692"/>
    </source>
</evidence>
<keyword evidence="4 5" id="KW-0472">Membrane</keyword>
<dbReference type="SMART" id="SM00545">
    <property type="entry name" value="JmjN"/>
    <property type="match status" value="1"/>
</dbReference>
<dbReference type="WBParaSite" id="maker-uti_cns_0005210-snap-gene-0.5-mRNA-1">
    <property type="protein sequence ID" value="maker-uti_cns_0005210-snap-gene-0.5-mRNA-1"/>
    <property type="gene ID" value="maker-uti_cns_0005210-snap-gene-0.5"/>
</dbReference>
<evidence type="ECO:0000259" key="7">
    <source>
        <dbReference type="PROSITE" id="PS51183"/>
    </source>
</evidence>
<feature type="transmembrane region" description="Helical" evidence="5">
    <location>
        <begin position="147"/>
        <end position="173"/>
    </location>
</feature>
<feature type="domain" description="JmjC" evidence="8">
    <location>
        <begin position="564"/>
        <end position="726"/>
    </location>
</feature>
<dbReference type="GO" id="GO:0019706">
    <property type="term" value="F:protein-cysteine S-palmitoyltransferase activity"/>
    <property type="evidence" value="ECO:0007669"/>
    <property type="project" value="UniProtKB-EC"/>
</dbReference>
<feature type="region of interest" description="Disordered" evidence="6">
    <location>
        <begin position="746"/>
        <end position="801"/>
    </location>
</feature>
<dbReference type="PROSITE" id="PS51183">
    <property type="entry name" value="JMJN"/>
    <property type="match status" value="1"/>
</dbReference>
<keyword evidence="2 5" id="KW-0812">Transmembrane</keyword>
<dbReference type="Pfam" id="PF01529">
    <property type="entry name" value="DHHC"/>
    <property type="match status" value="1"/>
</dbReference>
<protein>
    <recommendedName>
        <fullName evidence="5">Palmitoyltransferase</fullName>
        <ecNumber evidence="5">2.3.1.225</ecNumber>
    </recommendedName>
</protein>